<dbReference type="GO" id="GO:0006275">
    <property type="term" value="P:regulation of DNA replication"/>
    <property type="evidence" value="ECO:0007669"/>
    <property type="project" value="UniProtKB-UniRule"/>
</dbReference>
<comment type="function">
    <text evidence="4">Sliding clamp subunit that acts as a moving platform for DNA processing. Responsible for tethering the catalytic subunit of DNA polymerase and other proteins to DNA during high-speed replication.</text>
</comment>
<organism evidence="9 10">
    <name type="scientific">Ignicoccus hospitalis (strain KIN4/I / DSM 18386 / JCM 14125)</name>
    <dbReference type="NCBI Taxonomy" id="453591"/>
    <lineage>
        <taxon>Archaea</taxon>
        <taxon>Thermoproteota</taxon>
        <taxon>Thermoprotei</taxon>
        <taxon>Desulfurococcales</taxon>
        <taxon>Desulfurococcaceae</taxon>
        <taxon>Ignicoccus</taxon>
    </lineage>
</organism>
<dbReference type="NCBIfam" id="TIGR00590">
    <property type="entry name" value="pcna"/>
    <property type="match status" value="1"/>
</dbReference>
<evidence type="ECO:0000256" key="1">
    <source>
        <dbReference type="ARBA" id="ARBA00010462"/>
    </source>
</evidence>
<dbReference type="Gene3D" id="3.70.10.10">
    <property type="match status" value="1"/>
</dbReference>
<dbReference type="GO" id="GO:0006272">
    <property type="term" value="P:leading strand elongation"/>
    <property type="evidence" value="ECO:0007669"/>
    <property type="project" value="TreeGrafter"/>
</dbReference>
<dbReference type="PhylomeDB" id="A8AAT4"/>
<dbReference type="HAMAP" id="MF_00317">
    <property type="entry name" value="DNApol_clamp_arch"/>
    <property type="match status" value="1"/>
</dbReference>
<keyword evidence="2 4" id="KW-0235">DNA replication</keyword>
<dbReference type="GeneID" id="5562750"/>
<dbReference type="HOGENOM" id="CLU_043978_1_0_2"/>
<sequence>MKLTFFDARVWKYVISGVSKVVKETVAHVNEEGFRIKTMDESKVVLIDFMIPSSSFEVFEVESDVSFGINMEDLAKVMRRATKEDKLSIEVGENSYSIIFEGHGLRKFTLPQLEVYEEELPEVDLELPARVEITSDSYRELVKDLEPIADTVTFNLEPGTLRVEATSDLGYAEVIISEDSGVLLDYQVPESVKSSYGLEYLTYVSSVSQVADKVALEIGNDMPLRATFEIGEGGKLVYLLAPRVE</sequence>
<evidence type="ECO:0000256" key="5">
    <source>
        <dbReference type="RuleBase" id="RU003671"/>
    </source>
</evidence>
<comment type="subunit">
    <text evidence="4">Homotrimer. The subunits circularize to form a toroid; DNA passes through its center. Replication factor C (RFC) is required to load the toroid on the DNA.</text>
</comment>
<dbReference type="GO" id="GO:0003677">
    <property type="term" value="F:DNA binding"/>
    <property type="evidence" value="ECO:0007669"/>
    <property type="project" value="UniProtKB-UniRule"/>
</dbReference>
<dbReference type="AlphaFoldDB" id="A8AAT4"/>
<dbReference type="CDD" id="cd00577">
    <property type="entry name" value="PCNA"/>
    <property type="match status" value="1"/>
</dbReference>
<feature type="domain" description="Proliferating cell nuclear antigen PCNA N-terminal" evidence="7">
    <location>
        <begin position="4"/>
        <end position="100"/>
    </location>
</feature>
<evidence type="ECO:0000256" key="6">
    <source>
        <dbReference type="RuleBase" id="RU003673"/>
    </source>
</evidence>
<dbReference type="NCBIfam" id="NF002221">
    <property type="entry name" value="PRK01115.1-4"/>
    <property type="match status" value="1"/>
</dbReference>
<dbReference type="PRINTS" id="PR00339">
    <property type="entry name" value="PCNACYCLIN"/>
</dbReference>
<dbReference type="Proteomes" id="UP000000262">
    <property type="component" value="Chromosome"/>
</dbReference>
<comment type="function">
    <text evidence="6">Sliding clamp subunit. Responsible for tethering the catalytic subunit of DNA polymerase to DNA during high-speed replication.</text>
</comment>
<dbReference type="GO" id="GO:0030337">
    <property type="term" value="F:DNA polymerase processivity factor activity"/>
    <property type="evidence" value="ECO:0007669"/>
    <property type="project" value="UniProtKB-UniRule"/>
</dbReference>
<dbReference type="Pfam" id="PF00705">
    <property type="entry name" value="PCNA_N"/>
    <property type="match status" value="1"/>
</dbReference>
<evidence type="ECO:0000313" key="10">
    <source>
        <dbReference type="Proteomes" id="UP000000262"/>
    </source>
</evidence>
<gene>
    <name evidence="4" type="primary">pcn</name>
    <name evidence="9" type="ordered locus">Igni_0854</name>
</gene>
<dbReference type="PANTHER" id="PTHR11352">
    <property type="entry name" value="PROLIFERATING CELL NUCLEAR ANTIGEN"/>
    <property type="match status" value="1"/>
</dbReference>
<reference evidence="9 10" key="1">
    <citation type="journal article" date="2008" name="Genome Biol.">
        <title>A genomic analysis of the archaeal system Ignicoccus hospitalis-Nanoarchaeum equitans.</title>
        <authorList>
            <person name="Podar M."/>
            <person name="Anderson I."/>
            <person name="Makarova K.S."/>
            <person name="Elkins J.G."/>
            <person name="Ivanova N."/>
            <person name="Wall M.A."/>
            <person name="Lykidis A."/>
            <person name="Mavromatis K."/>
            <person name="Sun H."/>
            <person name="Hudson M.E."/>
            <person name="Chen W."/>
            <person name="Deciu C."/>
            <person name="Hutchison D."/>
            <person name="Eads J.R."/>
            <person name="Anderson A."/>
            <person name="Fernandes F."/>
            <person name="Szeto E."/>
            <person name="Lapidus A."/>
            <person name="Kyrpides N.C."/>
            <person name="Saier M.H.Jr."/>
            <person name="Richardson P.M."/>
            <person name="Rachel R."/>
            <person name="Huber H."/>
            <person name="Eisen J.A."/>
            <person name="Koonin E.V."/>
            <person name="Keller M."/>
            <person name="Stetter K.O."/>
        </authorList>
    </citation>
    <scope>NUCLEOTIDE SEQUENCE [LARGE SCALE GENOMIC DNA]</scope>
    <source>
        <strain evidence="10">KIN4/I / DSM 18386 / JCM 14125</strain>
    </source>
</reference>
<dbReference type="RefSeq" id="WP_012123000.1">
    <property type="nucleotide sequence ID" value="NC_009776.1"/>
</dbReference>
<keyword evidence="10" id="KW-1185">Reference proteome</keyword>
<name>A8AAT4_IGNH4</name>
<evidence type="ECO:0000259" key="7">
    <source>
        <dbReference type="Pfam" id="PF00705"/>
    </source>
</evidence>
<keyword evidence="3 4" id="KW-0238">DNA-binding</keyword>
<evidence type="ECO:0000313" key="9">
    <source>
        <dbReference type="EMBL" id="ABU82036.1"/>
    </source>
</evidence>
<dbReference type="InterPro" id="IPR022648">
    <property type="entry name" value="Pr_cel_nuc_antig_N"/>
</dbReference>
<evidence type="ECO:0000259" key="8">
    <source>
        <dbReference type="Pfam" id="PF02747"/>
    </source>
</evidence>
<evidence type="ECO:0000256" key="4">
    <source>
        <dbReference type="HAMAP-Rule" id="MF_00317"/>
    </source>
</evidence>
<dbReference type="PANTHER" id="PTHR11352:SF0">
    <property type="entry name" value="PROLIFERATING CELL NUCLEAR ANTIGEN"/>
    <property type="match status" value="1"/>
</dbReference>
<dbReference type="KEGG" id="iho:Igni_0854"/>
<evidence type="ECO:0000256" key="3">
    <source>
        <dbReference type="ARBA" id="ARBA00023125"/>
    </source>
</evidence>
<dbReference type="InterPro" id="IPR000730">
    <property type="entry name" value="Pr_cel_nuc_antig"/>
</dbReference>
<accession>A8AAT4</accession>
<dbReference type="EMBL" id="CP000816">
    <property type="protein sequence ID" value="ABU82036.1"/>
    <property type="molecule type" value="Genomic_DNA"/>
</dbReference>
<evidence type="ECO:0000256" key="2">
    <source>
        <dbReference type="ARBA" id="ARBA00022705"/>
    </source>
</evidence>
<dbReference type="eggNOG" id="arCOG00488">
    <property type="taxonomic scope" value="Archaea"/>
</dbReference>
<dbReference type="InterPro" id="IPR022649">
    <property type="entry name" value="Pr_cel_nuc_antig_C"/>
</dbReference>
<feature type="domain" description="Proliferating cell nuclear antigen PCNA C-terminal" evidence="8">
    <location>
        <begin position="124"/>
        <end position="242"/>
    </location>
</feature>
<protein>
    <recommendedName>
        <fullName evidence="4">DNA polymerase sliding clamp</fullName>
    </recommendedName>
    <alternativeName>
        <fullName evidence="4">Proliferating cell nuclear antigen homolog</fullName>
        <shortName evidence="4">PCNA</shortName>
    </alternativeName>
</protein>
<dbReference type="InterPro" id="IPR046938">
    <property type="entry name" value="DNA_clamp_sf"/>
</dbReference>
<dbReference type="SUPFAM" id="SSF55979">
    <property type="entry name" value="DNA clamp"/>
    <property type="match status" value="2"/>
</dbReference>
<proteinExistence type="inferred from homology"/>
<dbReference type="STRING" id="453591.Igni_0854"/>
<dbReference type="OrthoDB" id="14749at2157"/>
<comment type="similarity">
    <text evidence="1 4 5">Belongs to the PCNA family.</text>
</comment>
<dbReference type="Pfam" id="PF02747">
    <property type="entry name" value="PCNA_C"/>
    <property type="match status" value="1"/>
</dbReference>